<sequence length="2207" mass="240414">MVLESRLADLLQGQAKKFIHGFNAEHLNLGLLSGYLELRNLALNPEPVDELMLGSDLPFVLKAGTLSSAMLQLSIIQGELEIIVDGLVLVLAPACRWLSREEVYQHRTNEMERLEFVHMRSQTQRRTLEREMFRKLFADYLSRIKITVKNVHVRLEIEGELVDGPSGPPLALGLLVSACDVTPVATENQNGEEVRKSELLLAENVSLRGLQLYQELAGDFGIFQKLSQAERELMPSTDMAIKVDLKSQALYTDCHVENCLTLEVALCLQNLSRFRFTASIVEGIRWLVRRTLDFQMWPFLHALHGKPANGRGRWHVIRSFVALKRRIQSNAYALQDAIRMRINCKEYIRLYKKKFNGPQSTFAWRRSLPALTAEDATTLGLIELSYPADKLVNFRLMAQTEMKTETSINCYAEEGAMPARSPRSNLSWQVRELTPMEQLHLHGQHGFGTNIFRGLPPPPSNLKVRIDIVAPDGLWWVCNLGTAEGPRPADGSWAVAADSRQPIRLLLVDSVTDNSVFATVEVPRAKRGDRPVALLLGRTEEAFASGSPGRRVGLDEGQGGKGAAEWCSVLEFDGSICCWGQVKTVPMCASHSPWDIFASFSCGSAIDHELRRSDTSFGRISPIEEVVSGFSKRSSSTASHASTREEDAYVRLNLPLRMGSGQEGPLVEFLRWCLTLSQKLTWPYTGSQSALAYFAVLVRSGYDLAALRAHLSLPPLLLRGVSSVSSADVEPENATKPLCLPRLEAACHVEHGGLVDGFVVGMHNLYNFANMVAMMPAMKRPQAASTVPVPMGRRHGSAQPLSLEPLQQAPPVLLAMGALLTAMALVLSGLSGGCKRQATNVAASAAEMRRAELLAVTQHHGLAGCVPLSAGPGDPLAGITLMSTLLAVILGRRVLWDQQSSKSRDSSDVSEVFRFFAATLQVLLVMGFPVHRCCLPLAAWVGSVELLEVLTEGCREVPRGIAVDDLMLWAARGIYANPLISQSQVLSWLTDRHADPNYRDSSGKSVLDWACWAGCEELVTQLLRRGRVRPTALTGEAGLTQFVQPLLLAAASRSTKLVRLLLRAAGDPHAAPTGDSNGHACGPLLLAVRCCEYELACEVLKSAACINVEMALGAASPGKRDRGSNLPNPPEEEKPAGHATRATFVLVESLRRFASGLQRRNVEEVALTGLRAHVPGPHPDECLYSTCSMPVGDVLHPLAAQLPTPMHRVPLERRPGLLPLPWLRGGDDPWGPARLLVECLLQRGFQPDEAFLSKVTPALPPDVQVLTRRLCSEEDCLQPLPTLLADILSERRVDHMVKGSGHPAMYPTSTSVHWQDVNGGGKKDMFFSKELLRPWPSFGHEETSAEMLFGHEAHETKGLASATDYMKAGAWSPTAIRTGWQEQPEEASQMPAIRVVVLGAPRVGKSSVARVLADYLGFSYEEEAGAWLRVVRGHWPNSGAKPVVQVYIWDTMSTLGPNLPHLVTDPDASTFVVAVVDESNSEAAAMARKCVFADSQFSAPRRALIVENIFFNNGKGPFEEGSEGGLQMLRTLRCNVAEQEGQSSLKRVFGKMIADMAGQIEARAEASLGEVGQLAPLAPCGQGDLRSVLTRDTALVCGGSRKSLGRRALAYRLQGDSTYVDPTAASIAWAAVCAARSTLPQEVNWLTGSAPSSSSTGPWQAALVSWERLETILTLGHGSRQSSATLGRALIDLGLICPVPGLDKAWRDRDKMVLNAVLIPDFAPRLKPGASVAELLRPAHERGRAQQAYVRVLWTDVKHGVPKQSPPSLRIALRDLLANGALGYASQKSLVLHYFALLDCDARADTSDLEPGFILAFDLETKPSQDSQLHEALVEMRSESPECGLSAGLADLIAAHPGQGLTFVLVRTSSDPTQRFWDILCSGPHAYWAWHALLQAGHGSKPTFTGFSKLREHGKVEEGDFPLPSCLLSASSLKCTDLDLSDVSPDELAAVAWLLCGPQAKEARDRLTMAIEAQSWSSWSCCSALCRARVPSFNFTGTLACCAEFEACLLARNWHEMPYLLNEALSSGVEAWALCVTALARLARDTAAAAASGGCKLPLLNSSEDEHVHSAHSRVTLLPEGPQLLRNEEYEDLSSPLLTGTDVTSAVQVWLAVCRPCALWIMAGAAKRYCPPVHPPGPDKPGLVSEIVKALKVAVGTFVSDVVVSDVWDALKQKSSSGRLLLPRPGGGWLWIEPEKTNWFAVESELS</sequence>
<evidence type="ECO:0000256" key="1">
    <source>
        <dbReference type="SAM" id="MobiDB-lite"/>
    </source>
</evidence>
<dbReference type="Proteomes" id="UP000604046">
    <property type="component" value="Unassembled WGS sequence"/>
</dbReference>
<reference evidence="2" key="1">
    <citation type="submission" date="2021-02" db="EMBL/GenBank/DDBJ databases">
        <authorList>
            <person name="Dougan E. K."/>
            <person name="Rhodes N."/>
            <person name="Thang M."/>
            <person name="Chan C."/>
        </authorList>
    </citation>
    <scope>NUCLEOTIDE SEQUENCE</scope>
</reference>
<gene>
    <name evidence="2" type="primary">VPS13D</name>
    <name evidence="2" type="ORF">SNAT2548_LOCUS25000</name>
</gene>
<accession>A0A812RX38</accession>
<evidence type="ECO:0000313" key="2">
    <source>
        <dbReference type="EMBL" id="CAE7454780.1"/>
    </source>
</evidence>
<organism evidence="2 3">
    <name type="scientific">Symbiodinium natans</name>
    <dbReference type="NCBI Taxonomy" id="878477"/>
    <lineage>
        <taxon>Eukaryota</taxon>
        <taxon>Sar</taxon>
        <taxon>Alveolata</taxon>
        <taxon>Dinophyceae</taxon>
        <taxon>Suessiales</taxon>
        <taxon>Symbiodiniaceae</taxon>
        <taxon>Symbiodinium</taxon>
    </lineage>
</organism>
<dbReference type="SUPFAM" id="SSF52540">
    <property type="entry name" value="P-loop containing nucleoside triphosphate hydrolases"/>
    <property type="match status" value="1"/>
</dbReference>
<feature type="region of interest" description="Disordered" evidence="1">
    <location>
        <begin position="1115"/>
        <end position="1139"/>
    </location>
</feature>
<dbReference type="InterPro" id="IPR036770">
    <property type="entry name" value="Ankyrin_rpt-contain_sf"/>
</dbReference>
<evidence type="ECO:0000313" key="3">
    <source>
        <dbReference type="Proteomes" id="UP000604046"/>
    </source>
</evidence>
<dbReference type="SMART" id="SM00248">
    <property type="entry name" value="ANK"/>
    <property type="match status" value="3"/>
</dbReference>
<comment type="caution">
    <text evidence="2">The sequence shown here is derived from an EMBL/GenBank/DDBJ whole genome shotgun (WGS) entry which is preliminary data.</text>
</comment>
<dbReference type="SUPFAM" id="SSF48403">
    <property type="entry name" value="Ankyrin repeat"/>
    <property type="match status" value="1"/>
</dbReference>
<protein>
    <submittedName>
        <fullName evidence="2">VPS13D protein</fullName>
    </submittedName>
</protein>
<dbReference type="InterPro" id="IPR027417">
    <property type="entry name" value="P-loop_NTPase"/>
</dbReference>
<keyword evidence="3" id="KW-1185">Reference proteome</keyword>
<dbReference type="InterPro" id="IPR002110">
    <property type="entry name" value="Ankyrin_rpt"/>
</dbReference>
<dbReference type="EMBL" id="CAJNDS010002376">
    <property type="protein sequence ID" value="CAE7454780.1"/>
    <property type="molecule type" value="Genomic_DNA"/>
</dbReference>
<dbReference type="OrthoDB" id="299781at2759"/>
<name>A0A812RX38_9DINO</name>
<dbReference type="Gene3D" id="1.25.40.20">
    <property type="entry name" value="Ankyrin repeat-containing domain"/>
    <property type="match status" value="1"/>
</dbReference>
<proteinExistence type="predicted"/>